<evidence type="ECO:0000313" key="1">
    <source>
        <dbReference type="EMBL" id="KYP36316.1"/>
    </source>
</evidence>
<feature type="non-terminal residue" evidence="1">
    <location>
        <position position="1"/>
    </location>
</feature>
<dbReference type="EMBL" id="KQ484233">
    <property type="protein sequence ID" value="KYP36316.1"/>
    <property type="molecule type" value="Genomic_DNA"/>
</dbReference>
<dbReference type="AlphaFoldDB" id="A0A151R1A7"/>
<sequence length="82" mass="9443">RVTASARTPRAKTMDFPIGIGLYQGSALRPIIQNDGKINKDVKHKMQDGWLKWRKASGVICDCINLLNSEEIFFILLYDWLY</sequence>
<name>A0A151R1A7_CAJCA</name>
<gene>
    <name evidence="1" type="ORF">KK1_042576</name>
</gene>
<accession>A0A151R1A7</accession>
<keyword evidence="2" id="KW-1185">Reference proteome</keyword>
<evidence type="ECO:0000313" key="2">
    <source>
        <dbReference type="Proteomes" id="UP000075243"/>
    </source>
</evidence>
<reference evidence="1" key="1">
    <citation type="journal article" date="2012" name="Nat. Biotechnol.">
        <title>Draft genome sequence of pigeonpea (Cajanus cajan), an orphan legume crop of resource-poor farmers.</title>
        <authorList>
            <person name="Varshney R.K."/>
            <person name="Chen W."/>
            <person name="Li Y."/>
            <person name="Bharti A.K."/>
            <person name="Saxena R.K."/>
            <person name="Schlueter J.A."/>
            <person name="Donoghue M.T."/>
            <person name="Azam S."/>
            <person name="Fan G."/>
            <person name="Whaley A.M."/>
            <person name="Farmer A.D."/>
            <person name="Sheridan J."/>
            <person name="Iwata A."/>
            <person name="Tuteja R."/>
            <person name="Penmetsa R.V."/>
            <person name="Wu W."/>
            <person name="Upadhyaya H.D."/>
            <person name="Yang S.P."/>
            <person name="Shah T."/>
            <person name="Saxena K.B."/>
            <person name="Michael T."/>
            <person name="McCombie W.R."/>
            <person name="Yang B."/>
            <person name="Zhang G."/>
            <person name="Yang H."/>
            <person name="Wang J."/>
            <person name="Spillane C."/>
            <person name="Cook D.R."/>
            <person name="May G.D."/>
            <person name="Xu X."/>
            <person name="Jackson S.A."/>
        </authorList>
    </citation>
    <scope>NUCLEOTIDE SEQUENCE [LARGE SCALE GENOMIC DNA]</scope>
</reference>
<dbReference type="Proteomes" id="UP000075243">
    <property type="component" value="Unassembled WGS sequence"/>
</dbReference>
<organism evidence="1 2">
    <name type="scientific">Cajanus cajan</name>
    <name type="common">Pigeon pea</name>
    <name type="synonym">Cajanus indicus</name>
    <dbReference type="NCBI Taxonomy" id="3821"/>
    <lineage>
        <taxon>Eukaryota</taxon>
        <taxon>Viridiplantae</taxon>
        <taxon>Streptophyta</taxon>
        <taxon>Embryophyta</taxon>
        <taxon>Tracheophyta</taxon>
        <taxon>Spermatophyta</taxon>
        <taxon>Magnoliopsida</taxon>
        <taxon>eudicotyledons</taxon>
        <taxon>Gunneridae</taxon>
        <taxon>Pentapetalae</taxon>
        <taxon>rosids</taxon>
        <taxon>fabids</taxon>
        <taxon>Fabales</taxon>
        <taxon>Fabaceae</taxon>
        <taxon>Papilionoideae</taxon>
        <taxon>50 kb inversion clade</taxon>
        <taxon>NPAAA clade</taxon>
        <taxon>indigoferoid/millettioid clade</taxon>
        <taxon>Phaseoleae</taxon>
        <taxon>Cajanus</taxon>
    </lineage>
</organism>
<protein>
    <submittedName>
        <fullName evidence="1">Uncharacterized protein</fullName>
    </submittedName>
</protein>
<dbReference type="Gramene" id="C.cajan_42640.t">
    <property type="protein sequence ID" value="C.cajan_42640.t"/>
    <property type="gene ID" value="C.cajan_42640"/>
</dbReference>
<proteinExistence type="predicted"/>